<dbReference type="GO" id="GO:0005829">
    <property type="term" value="C:cytosol"/>
    <property type="evidence" value="ECO:0007669"/>
    <property type="project" value="TreeGrafter"/>
</dbReference>
<evidence type="ECO:0000313" key="2">
    <source>
        <dbReference type="EMBL" id="SVD60051.1"/>
    </source>
</evidence>
<dbReference type="GO" id="GO:0033785">
    <property type="term" value="F:heptose 7-phosphate kinase activity"/>
    <property type="evidence" value="ECO:0007669"/>
    <property type="project" value="TreeGrafter"/>
</dbReference>
<dbReference type="PANTHER" id="PTHR46969">
    <property type="entry name" value="BIFUNCTIONAL PROTEIN HLDE"/>
    <property type="match status" value="1"/>
</dbReference>
<name>A0A382WPT2_9ZZZZ</name>
<feature type="domain" description="Carbohydrate kinase PfkB" evidence="1">
    <location>
        <begin position="30"/>
        <end position="192"/>
    </location>
</feature>
<reference evidence="2" key="1">
    <citation type="submission" date="2018-05" db="EMBL/GenBank/DDBJ databases">
        <authorList>
            <person name="Lanie J.A."/>
            <person name="Ng W.-L."/>
            <person name="Kazmierczak K.M."/>
            <person name="Andrzejewski T.M."/>
            <person name="Davidsen T.M."/>
            <person name="Wayne K.J."/>
            <person name="Tettelin H."/>
            <person name="Glass J.I."/>
            <person name="Rusch D."/>
            <person name="Podicherti R."/>
            <person name="Tsui H.-C.T."/>
            <person name="Winkler M.E."/>
        </authorList>
    </citation>
    <scope>NUCLEOTIDE SEQUENCE</scope>
</reference>
<dbReference type="Gene3D" id="3.40.1190.20">
    <property type="match status" value="1"/>
</dbReference>
<dbReference type="SUPFAM" id="SSF53613">
    <property type="entry name" value="Ribokinase-like"/>
    <property type="match status" value="1"/>
</dbReference>
<dbReference type="PANTHER" id="PTHR46969:SF1">
    <property type="entry name" value="BIFUNCTIONAL PROTEIN HLDE"/>
    <property type="match status" value="1"/>
</dbReference>
<gene>
    <name evidence="2" type="ORF">METZ01_LOCUS412905</name>
</gene>
<dbReference type="InterPro" id="IPR029056">
    <property type="entry name" value="Ribokinase-like"/>
</dbReference>
<feature type="non-terminal residue" evidence="2">
    <location>
        <position position="1"/>
    </location>
</feature>
<organism evidence="2">
    <name type="scientific">marine metagenome</name>
    <dbReference type="NCBI Taxonomy" id="408172"/>
    <lineage>
        <taxon>unclassified sequences</taxon>
        <taxon>metagenomes</taxon>
        <taxon>ecological metagenomes</taxon>
    </lineage>
</organism>
<sequence>SRMREHSIPRMVEEKIIKEISTAASHVRGILISDFVYGVITPRILKTITELAKKHHLLVFGDLQCSSQVGNVSKFKNFHLLCPTERESRIALGTQDEGLEWVANTLMKKTNTRNLVMKLGSEGFIAYESGADGYINRQHFPSLNTNPVDVTGAGDSLIAVLSVGLCSGATLMQSSATGAGMAALAVQQMGNIPVSYQRLKNHLSKM</sequence>
<dbReference type="GO" id="GO:0033786">
    <property type="term" value="F:heptose-1-phosphate adenylyltransferase activity"/>
    <property type="evidence" value="ECO:0007669"/>
    <property type="project" value="TreeGrafter"/>
</dbReference>
<proteinExistence type="predicted"/>
<protein>
    <recommendedName>
        <fullName evidence="1">Carbohydrate kinase PfkB domain-containing protein</fullName>
    </recommendedName>
</protein>
<dbReference type="AlphaFoldDB" id="A0A382WPT2"/>
<evidence type="ECO:0000259" key="1">
    <source>
        <dbReference type="Pfam" id="PF00294"/>
    </source>
</evidence>
<dbReference type="EMBL" id="UINC01161073">
    <property type="protein sequence ID" value="SVD60051.1"/>
    <property type="molecule type" value="Genomic_DNA"/>
</dbReference>
<dbReference type="InterPro" id="IPR011611">
    <property type="entry name" value="PfkB_dom"/>
</dbReference>
<accession>A0A382WPT2</accession>
<dbReference type="Pfam" id="PF00294">
    <property type="entry name" value="PfkB"/>
    <property type="match status" value="1"/>
</dbReference>